<dbReference type="AlphaFoldDB" id="A0A9C9EM50"/>
<dbReference type="InterPro" id="IPR016024">
    <property type="entry name" value="ARM-type_fold"/>
</dbReference>
<dbReference type="Pfam" id="PF13646">
    <property type="entry name" value="HEAT_2"/>
    <property type="match status" value="1"/>
</dbReference>
<accession>A0A9C9EM50</accession>
<dbReference type="PANTHER" id="PTHR12697:SF5">
    <property type="entry name" value="DEOXYHYPUSINE HYDROXYLASE"/>
    <property type="match status" value="1"/>
</dbReference>
<dbReference type="PANTHER" id="PTHR12697">
    <property type="entry name" value="PBS LYASE HEAT-LIKE PROTEIN"/>
    <property type="match status" value="1"/>
</dbReference>
<evidence type="ECO:0000313" key="1">
    <source>
        <dbReference type="EMBL" id="HEC78066.1"/>
    </source>
</evidence>
<evidence type="ECO:0000313" key="2">
    <source>
        <dbReference type="Proteomes" id="UP000885826"/>
    </source>
</evidence>
<dbReference type="EMBL" id="DRIG01000031">
    <property type="protein sequence ID" value="HEC78066.1"/>
    <property type="molecule type" value="Genomic_DNA"/>
</dbReference>
<dbReference type="InterPro" id="IPR011989">
    <property type="entry name" value="ARM-like"/>
</dbReference>
<organism evidence="1 2">
    <name type="scientific">candidate division WOR-3 bacterium</name>
    <dbReference type="NCBI Taxonomy" id="2052148"/>
    <lineage>
        <taxon>Bacteria</taxon>
        <taxon>Bacteria division WOR-3</taxon>
    </lineage>
</organism>
<sequence length="292" mass="33050">MKSVIFLLFLVNQGIDFEDLYNKATTLLVQFEAEKDSAFNKLVELGQDSLYGDTTIDFLVSKFDTKSAIERHRLKDIFKKIGTRGIKGIVKKIDYRGSDEEDRALKQSLWVLGEIGSEEIVEPVARFIKDKEWKIRSGAFTALGKAESRKAVPYIKEGLNDSIAVVRKSAYYALSRVAEEDDIPYLLRGLDDEFYGVRYAAVAGLVKIGEPALEPLLGSIGDNSLKDFFVFKTLSEIDGGKTKLDSYVKKGGPEIRLIIYEVCDDKDKLLLFLENEKQEILKNFLHKRISEL</sequence>
<name>A0A9C9EM50_UNCW3</name>
<gene>
    <name evidence="1" type="ORF">ENI34_02865</name>
</gene>
<reference evidence="1" key="1">
    <citation type="journal article" date="2020" name="mSystems">
        <title>Genome- and Community-Level Interaction Insights into Carbon Utilization and Element Cycling Functions of Hydrothermarchaeota in Hydrothermal Sediment.</title>
        <authorList>
            <person name="Zhou Z."/>
            <person name="Liu Y."/>
            <person name="Xu W."/>
            <person name="Pan J."/>
            <person name="Luo Z.H."/>
            <person name="Li M."/>
        </authorList>
    </citation>
    <scope>NUCLEOTIDE SEQUENCE</scope>
    <source>
        <strain evidence="1">HyVt-388</strain>
    </source>
</reference>
<protein>
    <submittedName>
        <fullName evidence="1">HEAT repeat domain-containing protein</fullName>
    </submittedName>
</protein>
<dbReference type="Gene3D" id="1.25.10.10">
    <property type="entry name" value="Leucine-rich Repeat Variant"/>
    <property type="match status" value="1"/>
</dbReference>
<dbReference type="SUPFAM" id="SSF48371">
    <property type="entry name" value="ARM repeat"/>
    <property type="match status" value="1"/>
</dbReference>
<comment type="caution">
    <text evidence="1">The sequence shown here is derived from an EMBL/GenBank/DDBJ whole genome shotgun (WGS) entry which is preliminary data.</text>
</comment>
<dbReference type="Proteomes" id="UP000885826">
    <property type="component" value="Unassembled WGS sequence"/>
</dbReference>
<proteinExistence type="predicted"/>
<dbReference type="GO" id="GO:0016491">
    <property type="term" value="F:oxidoreductase activity"/>
    <property type="evidence" value="ECO:0007669"/>
    <property type="project" value="TreeGrafter"/>
</dbReference>
<dbReference type="InterPro" id="IPR004155">
    <property type="entry name" value="PBS_lyase_HEAT"/>
</dbReference>
<dbReference type="SMART" id="SM00567">
    <property type="entry name" value="EZ_HEAT"/>
    <property type="match status" value="3"/>
</dbReference>